<keyword evidence="4" id="KW-1185">Reference proteome</keyword>
<accession>A0ABW8UXX2</accession>
<keyword evidence="2" id="KW-0201">Cytochrome c-type biogenesis</keyword>
<dbReference type="InterPro" id="IPR011990">
    <property type="entry name" value="TPR-like_helical_dom_sf"/>
</dbReference>
<name>A0ABW8UXX2_9RHOB</name>
<protein>
    <submittedName>
        <fullName evidence="3">C-type cytochrome biogenesis protein CcmI</fullName>
    </submittedName>
</protein>
<dbReference type="SUPFAM" id="SSF48452">
    <property type="entry name" value="TPR-like"/>
    <property type="match status" value="1"/>
</dbReference>
<evidence type="ECO:0000256" key="1">
    <source>
        <dbReference type="ARBA" id="ARBA00004196"/>
    </source>
</evidence>
<dbReference type="InterPro" id="IPR051263">
    <property type="entry name" value="C-type_cytochrome_biogenesis"/>
</dbReference>
<dbReference type="InterPro" id="IPR017560">
    <property type="entry name" value="Cyt_c_biogenesis_CcmI"/>
</dbReference>
<evidence type="ECO:0000256" key="2">
    <source>
        <dbReference type="ARBA" id="ARBA00022748"/>
    </source>
</evidence>
<dbReference type="PANTHER" id="PTHR47870:SF1">
    <property type="entry name" value="CYTOCHROME C-TYPE BIOGENESIS PROTEIN CCMH"/>
    <property type="match status" value="1"/>
</dbReference>
<dbReference type="Gene3D" id="1.25.40.10">
    <property type="entry name" value="Tetratricopeptide repeat domain"/>
    <property type="match status" value="1"/>
</dbReference>
<gene>
    <name evidence="3" type="primary">ccmI</name>
    <name evidence="3" type="ORF">ACERZ8_18025</name>
</gene>
<reference evidence="3 4" key="1">
    <citation type="submission" date="2024-08" db="EMBL/GenBank/DDBJ databases">
        <title>Tateyamaria sp. nov., isolated from marine algae.</title>
        <authorList>
            <person name="Choi B.J."/>
            <person name="Kim J.M."/>
            <person name="Lee J.K."/>
            <person name="Choi D.G."/>
            <person name="Bayburt H."/>
            <person name="Baek J.H."/>
            <person name="Han D.M."/>
            <person name="Jeon C.O."/>
        </authorList>
    </citation>
    <scope>NUCLEOTIDE SEQUENCE [LARGE SCALE GENOMIC DNA]</scope>
    <source>
        <strain evidence="3 4">KMU-156</strain>
    </source>
</reference>
<dbReference type="RefSeq" id="WP_407593529.1">
    <property type="nucleotide sequence ID" value="NZ_JBHDIY010000002.1"/>
</dbReference>
<dbReference type="NCBIfam" id="TIGR03142">
    <property type="entry name" value="cytochro_ccmI"/>
    <property type="match status" value="1"/>
</dbReference>
<organism evidence="3 4">
    <name type="scientific">Tateyamaria armeniaca</name>
    <dbReference type="NCBI Taxonomy" id="2518930"/>
    <lineage>
        <taxon>Bacteria</taxon>
        <taxon>Pseudomonadati</taxon>
        <taxon>Pseudomonadota</taxon>
        <taxon>Alphaproteobacteria</taxon>
        <taxon>Rhodobacterales</taxon>
        <taxon>Roseobacteraceae</taxon>
        <taxon>Tateyamaria</taxon>
    </lineage>
</organism>
<dbReference type="Proteomes" id="UP001627408">
    <property type="component" value="Unassembled WGS sequence"/>
</dbReference>
<dbReference type="EMBL" id="JBHDIY010000002">
    <property type="protein sequence ID" value="MFL4471680.1"/>
    <property type="molecule type" value="Genomic_DNA"/>
</dbReference>
<proteinExistence type="predicted"/>
<sequence>MLFWIITGCLTLLVVATLIRALVRGGQDARPAAAYDLDVYRDQLKEVERDLERGVITPADGERALTEVSRRILAADAALQRANDRTTRGRSGPIIAALTAVALIGGTFAIYLQLGAPGYGDLALADRIEAAQILRAERPSQDTAEASVPPSPPVDAAPDYVALVERLREAVATRPDDLQGLTLLSQSEARLGNYAAAHAAKARVIELKGGAATAQDFSEYADLMILAAGGYVSPQAEQVLERTLAMDPRDGAARYYYGLMMAQTGRPDTALRLWDQLLREGPEDAPWIAPIDAQMDDMAMRAGVDYARPSIGAGRGPTQDQIDAASEMSPAEQMEMIQGMVAGLSDRLATEGGPVEDWAQLISALGVLGERDQAKAIFENAMEVFGDDLTAVDILNRTADRVGLQ</sequence>
<evidence type="ECO:0000313" key="3">
    <source>
        <dbReference type="EMBL" id="MFL4471680.1"/>
    </source>
</evidence>
<evidence type="ECO:0000313" key="4">
    <source>
        <dbReference type="Proteomes" id="UP001627408"/>
    </source>
</evidence>
<comment type="caution">
    <text evidence="3">The sequence shown here is derived from an EMBL/GenBank/DDBJ whole genome shotgun (WGS) entry which is preliminary data.</text>
</comment>
<comment type="subcellular location">
    <subcellularLocation>
        <location evidence="1">Cell envelope</location>
    </subcellularLocation>
</comment>
<dbReference type="PANTHER" id="PTHR47870">
    <property type="entry name" value="CYTOCHROME C-TYPE BIOGENESIS PROTEIN CCMH"/>
    <property type="match status" value="1"/>
</dbReference>